<organism evidence="4 5">
    <name type="scientific">Enterococcus avium</name>
    <name type="common">Streptococcus avium</name>
    <dbReference type="NCBI Taxonomy" id="33945"/>
    <lineage>
        <taxon>Bacteria</taxon>
        <taxon>Bacillati</taxon>
        <taxon>Bacillota</taxon>
        <taxon>Bacilli</taxon>
        <taxon>Lactobacillales</taxon>
        <taxon>Enterococcaceae</taxon>
        <taxon>Enterococcus</taxon>
    </lineage>
</organism>
<dbReference type="PRINTS" id="PR00105">
    <property type="entry name" value="C5METTRFRASE"/>
</dbReference>
<dbReference type="SUPFAM" id="SSF53335">
    <property type="entry name" value="S-adenosyl-L-methionine-dependent methyltransferases"/>
    <property type="match status" value="2"/>
</dbReference>
<dbReference type="GO" id="GO:0032259">
    <property type="term" value="P:methylation"/>
    <property type="evidence" value="ECO:0007669"/>
    <property type="project" value="UniProtKB-KW"/>
</dbReference>
<dbReference type="InterPro" id="IPR001525">
    <property type="entry name" value="C5_MeTfrase"/>
</dbReference>
<dbReference type="GO" id="GO:0044027">
    <property type="term" value="P:negative regulation of gene expression via chromosomal CpG island methylation"/>
    <property type="evidence" value="ECO:0007669"/>
    <property type="project" value="TreeGrafter"/>
</dbReference>
<proteinExistence type="inferred from homology"/>
<keyword evidence="1 3" id="KW-0808">Transferase</keyword>
<evidence type="ECO:0000256" key="2">
    <source>
        <dbReference type="RuleBase" id="RU000416"/>
    </source>
</evidence>
<dbReference type="EMBL" id="PDXQ01000002">
    <property type="protein sequence ID" value="TRZ28374.1"/>
    <property type="molecule type" value="Genomic_DNA"/>
</dbReference>
<dbReference type="RefSeq" id="WP_144319308.1">
    <property type="nucleotide sequence ID" value="NZ_CAXSQU010000034.1"/>
</dbReference>
<dbReference type="AlphaFoldDB" id="A0A6B1T190"/>
<dbReference type="PANTHER" id="PTHR10629">
    <property type="entry name" value="CYTOSINE-SPECIFIC METHYLTRANSFERASE"/>
    <property type="match status" value="1"/>
</dbReference>
<gene>
    <name evidence="4" type="ORF">AUF17_16770</name>
</gene>
<dbReference type="GO" id="GO:0003886">
    <property type="term" value="F:DNA (cytosine-5-)-methyltransferase activity"/>
    <property type="evidence" value="ECO:0007669"/>
    <property type="project" value="UniProtKB-EC"/>
</dbReference>
<dbReference type="REBASE" id="630057">
    <property type="entry name" value="M.Eav185ORF16770P"/>
</dbReference>
<dbReference type="InterPro" id="IPR050390">
    <property type="entry name" value="C5-Methyltransferase"/>
</dbReference>
<reference evidence="4 5" key="1">
    <citation type="submission" date="2017-10" db="EMBL/GenBank/DDBJ databases">
        <title>FDA dAtabase for Regulatory Grade micrObial Sequences (FDA-ARGOS): Supporting development and validation of Infectious Disease Dx tests.</title>
        <authorList>
            <person name="Campos J."/>
            <person name="Goldberg B."/>
            <person name="Tallon L.J."/>
            <person name="Sadzewicz L."/>
            <person name="Sengamalay N."/>
            <person name="Ott S."/>
            <person name="Godinez A."/>
            <person name="Nagaraj S."/>
            <person name="Vyas G."/>
            <person name="Aluvathingal J."/>
            <person name="Nadendla S."/>
            <person name="Geyer C."/>
            <person name="Nandy P."/>
            <person name="Hobson J."/>
            <person name="Sichtig H."/>
        </authorList>
    </citation>
    <scope>NUCLEOTIDE SEQUENCE [LARGE SCALE GENOMIC DNA]</scope>
    <source>
        <strain evidence="4 5">FDAARGOS_185</strain>
    </source>
</reference>
<dbReference type="PROSITE" id="PS51679">
    <property type="entry name" value="SAM_MT_C5"/>
    <property type="match status" value="1"/>
</dbReference>
<comment type="catalytic activity">
    <reaction evidence="3">
        <text>a 2'-deoxycytidine in DNA + S-adenosyl-L-methionine = a 5-methyl-2'-deoxycytidine in DNA + S-adenosyl-L-homocysteine + H(+)</text>
        <dbReference type="Rhea" id="RHEA:13681"/>
        <dbReference type="Rhea" id="RHEA-COMP:11369"/>
        <dbReference type="Rhea" id="RHEA-COMP:11370"/>
        <dbReference type="ChEBI" id="CHEBI:15378"/>
        <dbReference type="ChEBI" id="CHEBI:57856"/>
        <dbReference type="ChEBI" id="CHEBI:59789"/>
        <dbReference type="ChEBI" id="CHEBI:85452"/>
        <dbReference type="ChEBI" id="CHEBI:85454"/>
        <dbReference type="EC" id="2.1.1.37"/>
    </reaction>
</comment>
<protein>
    <recommendedName>
        <fullName evidence="3">Cytosine-specific methyltransferase</fullName>
        <ecNumber evidence="3">2.1.1.37</ecNumber>
    </recommendedName>
</protein>
<feature type="active site" evidence="1">
    <location>
        <position position="78"/>
    </location>
</feature>
<dbReference type="PROSITE" id="PS00094">
    <property type="entry name" value="C5_MTASE_1"/>
    <property type="match status" value="1"/>
</dbReference>
<dbReference type="Gene3D" id="3.40.50.150">
    <property type="entry name" value="Vaccinia Virus protein VP39"/>
    <property type="match status" value="1"/>
</dbReference>
<dbReference type="NCBIfam" id="TIGR00675">
    <property type="entry name" value="dcm"/>
    <property type="match status" value="1"/>
</dbReference>
<comment type="similarity">
    <text evidence="1 2">Belongs to the class I-like SAM-binding methyltransferase superfamily. C5-methyltransferase family.</text>
</comment>
<evidence type="ECO:0000256" key="1">
    <source>
        <dbReference type="PROSITE-ProRule" id="PRU01016"/>
    </source>
</evidence>
<accession>A0A6B1T190</accession>
<name>A0A6B1T190_ENTAV</name>
<dbReference type="EC" id="2.1.1.37" evidence="3"/>
<keyword evidence="1" id="KW-0949">S-adenosyl-L-methionine</keyword>
<evidence type="ECO:0000313" key="4">
    <source>
        <dbReference type="EMBL" id="TRZ28374.1"/>
    </source>
</evidence>
<dbReference type="GO" id="GO:0003677">
    <property type="term" value="F:DNA binding"/>
    <property type="evidence" value="ECO:0007669"/>
    <property type="project" value="TreeGrafter"/>
</dbReference>
<dbReference type="InterPro" id="IPR018117">
    <property type="entry name" value="C5_DNA_meth_AS"/>
</dbReference>
<dbReference type="PANTHER" id="PTHR10629:SF52">
    <property type="entry name" value="DNA (CYTOSINE-5)-METHYLTRANSFERASE 1"/>
    <property type="match status" value="1"/>
</dbReference>
<dbReference type="InterPro" id="IPR029063">
    <property type="entry name" value="SAM-dependent_MTases_sf"/>
</dbReference>
<dbReference type="Gene3D" id="3.90.120.10">
    <property type="entry name" value="DNA Methylase, subunit A, domain 2"/>
    <property type="match status" value="1"/>
</dbReference>
<dbReference type="Proteomes" id="UP000316316">
    <property type="component" value="Unassembled WGS sequence"/>
</dbReference>
<sequence length="523" mass="60938">MYKVIDLFSGAGGLSYGFDSNKSFKIVAAVENNKHAKETYKANHKDDLELLSDIKDVDYNLLNEKFGEVDVVIGGPPCQGFSNANRQKTGIINTNNGLVKEYFKAIKSLKPKIFVMENVKMLKSEKHRFFYSRNDKNEIDSFNIELREENIVISEQNIFRFDISLIAEKQSYREYMINKSLFKLLNTLSKKRRDEAKVRKFLCKNSKALLRLMESEHDSYFKPEFEVFTRAIESQTYSSYFFEILEQFINFEESIKIIEEIETNRLIGNYKQIDNLLVAKVYSYSVIEYIDKILGENYNQFRNVVNAINFGVPQKRQRFILIGVRKDIPYNDISNFFEYKENKTFTVRDAIEDLEGLPVSLVADVQNKGINRVEMTQRNDYRHYICDSELIYNHIATKSTPTALKRFKLLREGQNFHDLSQEMKSTYTTPERTQNTIYLRIEYDKPSGTVVNVRKSMWIHPKKDRAISVREAARLQSFPDSFIFKGTKDSQYQQIGNAVPPKISQVLAKKIENLLVMGGEMSD</sequence>
<evidence type="ECO:0000256" key="3">
    <source>
        <dbReference type="RuleBase" id="RU000417"/>
    </source>
</evidence>
<evidence type="ECO:0000313" key="5">
    <source>
        <dbReference type="Proteomes" id="UP000316316"/>
    </source>
</evidence>
<dbReference type="Pfam" id="PF00145">
    <property type="entry name" value="DNA_methylase"/>
    <property type="match status" value="2"/>
</dbReference>
<keyword evidence="1 3" id="KW-0489">Methyltransferase</keyword>
<comment type="caution">
    <text evidence="4">The sequence shown here is derived from an EMBL/GenBank/DDBJ whole genome shotgun (WGS) entry which is preliminary data.</text>
</comment>